<gene>
    <name evidence="1" type="ORF">GCWU000342_00380</name>
</gene>
<evidence type="ECO:0000313" key="1">
    <source>
        <dbReference type="EMBL" id="EEP29030.1"/>
    </source>
</evidence>
<dbReference type="Proteomes" id="UP000003494">
    <property type="component" value="Unassembled WGS sequence"/>
</dbReference>
<accession>C4G8T4</accession>
<organism evidence="1 2">
    <name type="scientific">Shuttleworthella satelles DSM 14600</name>
    <dbReference type="NCBI Taxonomy" id="626523"/>
    <lineage>
        <taxon>Bacteria</taxon>
        <taxon>Bacillati</taxon>
        <taxon>Bacillota</taxon>
        <taxon>Clostridia</taxon>
        <taxon>Lachnospirales</taxon>
        <taxon>Lachnospiraceae</taxon>
        <taxon>Shuttleworthella</taxon>
    </lineage>
</organism>
<dbReference type="AlphaFoldDB" id="C4G8T4"/>
<evidence type="ECO:0000313" key="2">
    <source>
        <dbReference type="Proteomes" id="UP000003494"/>
    </source>
</evidence>
<sequence>MSNTIEHSTHRVLKSTRCFSFFDRRGRLSPFSDAGSLTFFTC</sequence>
<dbReference type="HOGENOM" id="CLU_3257821_0_0_9"/>
<keyword evidence="2" id="KW-1185">Reference proteome</keyword>
<proteinExistence type="predicted"/>
<reference evidence="1" key="1">
    <citation type="submission" date="2009-04" db="EMBL/GenBank/DDBJ databases">
        <authorList>
            <person name="Weinstock G."/>
            <person name="Sodergren E."/>
            <person name="Clifton S."/>
            <person name="Fulton L."/>
            <person name="Fulton B."/>
            <person name="Courtney L."/>
            <person name="Fronick C."/>
            <person name="Harrison M."/>
            <person name="Strong C."/>
            <person name="Farmer C."/>
            <person name="Delahaunty K."/>
            <person name="Markovic C."/>
            <person name="Hall O."/>
            <person name="Minx P."/>
            <person name="Tomlinson C."/>
            <person name="Mitreva M."/>
            <person name="Nelson J."/>
            <person name="Hou S."/>
            <person name="Wollam A."/>
            <person name="Pepin K.H."/>
            <person name="Johnson M."/>
            <person name="Bhonagiri V."/>
            <person name="Nash W.E."/>
            <person name="Warren W."/>
            <person name="Chinwalla A."/>
            <person name="Mardis E.R."/>
            <person name="Wilson R.K."/>
        </authorList>
    </citation>
    <scope>NUCLEOTIDE SEQUENCE [LARGE SCALE GENOMIC DNA]</scope>
    <source>
        <strain evidence="1">DSM 14600</strain>
    </source>
</reference>
<protein>
    <submittedName>
        <fullName evidence="1">Uncharacterized protein</fullName>
    </submittedName>
</protein>
<name>C4G8T4_9FIRM</name>
<comment type="caution">
    <text evidence="1">The sequence shown here is derived from an EMBL/GenBank/DDBJ whole genome shotgun (WGS) entry which is preliminary data.</text>
</comment>
<dbReference type="EMBL" id="ACIP02000001">
    <property type="protein sequence ID" value="EEP29030.1"/>
    <property type="molecule type" value="Genomic_DNA"/>
</dbReference>